<evidence type="ECO:0000259" key="10">
    <source>
        <dbReference type="PROSITE" id="PS50893"/>
    </source>
</evidence>
<dbReference type="SUPFAM" id="SSF90123">
    <property type="entry name" value="ABC transporter transmembrane region"/>
    <property type="match status" value="1"/>
</dbReference>
<dbReference type="SUPFAM" id="SSF52540">
    <property type="entry name" value="P-loop containing nucleoside triphosphate hydrolases"/>
    <property type="match status" value="1"/>
</dbReference>
<dbReference type="PROSITE" id="PS50929">
    <property type="entry name" value="ABC_TM1F"/>
    <property type="match status" value="1"/>
</dbReference>
<dbReference type="InterPro" id="IPR039421">
    <property type="entry name" value="Type_1_exporter"/>
</dbReference>
<feature type="transmembrane region" description="Helical" evidence="9">
    <location>
        <begin position="134"/>
        <end position="155"/>
    </location>
</feature>
<dbReference type="InterPro" id="IPR011527">
    <property type="entry name" value="ABC1_TM_dom"/>
</dbReference>
<keyword evidence="3" id="KW-1003">Cell membrane</keyword>
<evidence type="ECO:0000313" key="12">
    <source>
        <dbReference type="EMBL" id="SDK26707.1"/>
    </source>
</evidence>
<evidence type="ECO:0000256" key="5">
    <source>
        <dbReference type="ARBA" id="ARBA00022741"/>
    </source>
</evidence>
<dbReference type="PANTHER" id="PTHR43394">
    <property type="entry name" value="ATP-DEPENDENT PERMEASE MDL1, MITOCHONDRIAL"/>
    <property type="match status" value="1"/>
</dbReference>
<protein>
    <submittedName>
        <fullName evidence="12">ATP-binding cassette, subfamily B</fullName>
    </submittedName>
</protein>
<dbReference type="GO" id="GO:0016887">
    <property type="term" value="F:ATP hydrolysis activity"/>
    <property type="evidence" value="ECO:0007669"/>
    <property type="project" value="InterPro"/>
</dbReference>
<evidence type="ECO:0000313" key="13">
    <source>
        <dbReference type="Proteomes" id="UP000199008"/>
    </source>
</evidence>
<organism evidence="12 13">
    <name type="scientific">Lacicoccus qingdaonensis</name>
    <dbReference type="NCBI Taxonomy" id="576118"/>
    <lineage>
        <taxon>Bacteria</taxon>
        <taxon>Bacillati</taxon>
        <taxon>Bacillota</taxon>
        <taxon>Bacilli</taxon>
        <taxon>Bacillales</taxon>
        <taxon>Salinicoccaceae</taxon>
        <taxon>Lacicoccus</taxon>
    </lineage>
</organism>
<name>A0A1G9AH85_9BACL</name>
<dbReference type="Gene3D" id="1.20.1560.10">
    <property type="entry name" value="ABC transporter type 1, transmembrane domain"/>
    <property type="match status" value="1"/>
</dbReference>
<dbReference type="RefSeq" id="WP_092983885.1">
    <property type="nucleotide sequence ID" value="NZ_FNFY01000001.1"/>
</dbReference>
<keyword evidence="5" id="KW-0547">Nucleotide-binding</keyword>
<proteinExistence type="predicted"/>
<evidence type="ECO:0000256" key="2">
    <source>
        <dbReference type="ARBA" id="ARBA00022448"/>
    </source>
</evidence>
<keyword evidence="6 12" id="KW-0067">ATP-binding</keyword>
<dbReference type="GO" id="GO:0005886">
    <property type="term" value="C:plasma membrane"/>
    <property type="evidence" value="ECO:0007669"/>
    <property type="project" value="UniProtKB-SubCell"/>
</dbReference>
<dbReference type="PROSITE" id="PS50893">
    <property type="entry name" value="ABC_TRANSPORTER_2"/>
    <property type="match status" value="1"/>
</dbReference>
<keyword evidence="4 9" id="KW-0812">Transmembrane</keyword>
<reference evidence="13" key="1">
    <citation type="submission" date="2016-10" db="EMBL/GenBank/DDBJ databases">
        <authorList>
            <person name="Varghese N."/>
            <person name="Submissions S."/>
        </authorList>
    </citation>
    <scope>NUCLEOTIDE SEQUENCE [LARGE SCALE GENOMIC DNA]</scope>
    <source>
        <strain evidence="13">CGMCC 1.8895</strain>
    </source>
</reference>
<evidence type="ECO:0000256" key="3">
    <source>
        <dbReference type="ARBA" id="ARBA00022475"/>
    </source>
</evidence>
<dbReference type="PANTHER" id="PTHR43394:SF1">
    <property type="entry name" value="ATP-BINDING CASSETTE SUB-FAMILY B MEMBER 10, MITOCHONDRIAL"/>
    <property type="match status" value="1"/>
</dbReference>
<feature type="domain" description="ABC transmembrane type-1" evidence="11">
    <location>
        <begin position="20"/>
        <end position="304"/>
    </location>
</feature>
<dbReference type="InterPro" id="IPR003439">
    <property type="entry name" value="ABC_transporter-like_ATP-bd"/>
</dbReference>
<keyword evidence="2" id="KW-0813">Transport</keyword>
<evidence type="ECO:0000256" key="7">
    <source>
        <dbReference type="ARBA" id="ARBA00022989"/>
    </source>
</evidence>
<feature type="domain" description="ABC transporter" evidence="10">
    <location>
        <begin position="335"/>
        <end position="570"/>
    </location>
</feature>
<dbReference type="Proteomes" id="UP000199008">
    <property type="component" value="Unassembled WGS sequence"/>
</dbReference>
<dbReference type="PROSITE" id="PS00211">
    <property type="entry name" value="ABC_TRANSPORTER_1"/>
    <property type="match status" value="1"/>
</dbReference>
<dbReference type="InterPro" id="IPR027417">
    <property type="entry name" value="P-loop_NTPase"/>
</dbReference>
<keyword evidence="13" id="KW-1185">Reference proteome</keyword>
<dbReference type="AlphaFoldDB" id="A0A1G9AH85"/>
<evidence type="ECO:0000256" key="8">
    <source>
        <dbReference type="ARBA" id="ARBA00023136"/>
    </source>
</evidence>
<dbReference type="InterPro" id="IPR003593">
    <property type="entry name" value="AAA+_ATPase"/>
</dbReference>
<dbReference type="CDD" id="cd18541">
    <property type="entry name" value="ABC_6TM_TmrB_like"/>
    <property type="match status" value="1"/>
</dbReference>
<dbReference type="FunFam" id="1.20.1560.10:FF:000011">
    <property type="entry name" value="Multidrug ABC transporter ATP-binding protein"/>
    <property type="match status" value="1"/>
</dbReference>
<feature type="transmembrane region" description="Helical" evidence="9">
    <location>
        <begin position="60"/>
        <end position="87"/>
    </location>
</feature>
<feature type="transmembrane region" description="Helical" evidence="9">
    <location>
        <begin position="283"/>
        <end position="301"/>
    </location>
</feature>
<dbReference type="GO" id="GO:0015421">
    <property type="term" value="F:ABC-type oligopeptide transporter activity"/>
    <property type="evidence" value="ECO:0007669"/>
    <property type="project" value="TreeGrafter"/>
</dbReference>
<evidence type="ECO:0000256" key="6">
    <source>
        <dbReference type="ARBA" id="ARBA00022840"/>
    </source>
</evidence>
<comment type="subcellular location">
    <subcellularLocation>
        <location evidence="1">Cell membrane</location>
        <topology evidence="1">Multi-pass membrane protein</topology>
    </subcellularLocation>
</comment>
<feature type="transmembrane region" description="Helical" evidence="9">
    <location>
        <begin position="244"/>
        <end position="263"/>
    </location>
</feature>
<dbReference type="GO" id="GO:0005524">
    <property type="term" value="F:ATP binding"/>
    <property type="evidence" value="ECO:0007669"/>
    <property type="project" value="UniProtKB-KW"/>
</dbReference>
<evidence type="ECO:0000256" key="9">
    <source>
        <dbReference type="SAM" id="Phobius"/>
    </source>
</evidence>
<sequence length="579" mass="65254">MIDFIYKLKWYFSEHKMKYLLIVVLAVISNFMEVIPPQLIGRTIDLINTGDMTIGTMWLIFLLFIAVIISTYLLLYSWFYMLFGSAYDIESILRMRLMQKFLTLSPSFYERNKTGDLMAKATNDMRSINRAMGFGLITLLDASTFLLTIILVMAFTINLELTFYALLPLPLLIIIEVYLGRMISKRHTESQKSFGVMNDAALEVVEGVRLTRSYVQEEAEAASFKGKTKDYLDRFMKVEKLDALFQPLTIFVVSLSFIIAFGYGAVLVNEGEMTVGEVVTFNIYLNMLIWPMFAMGMLFNIMQRGNASLNRVEEVLQTEDDVVDTGDSIVESSEIDFEHVSFSYPASSRQNLDGVTIHLKAGDTLGIVGKTGSGKTTLIRQLLKMYPAGTGSLIIDGINITRLNKKELRQRIGYVSQENILFSRTVKDNILFGNPGASDDELDRAIEVSALDSDLALMQKGLQTMVGEKGVALSGGQKQRISIARSLIKDPEILIFDDALSAVDAKTEQQIIDNIKRERKEKTTIIVTHRLSAVRHADVIVVLEDGRIAETGSHDELVKSDGWYRRQNQYYETGGEEND</sequence>
<keyword evidence="8 9" id="KW-0472">Membrane</keyword>
<dbReference type="Pfam" id="PF00005">
    <property type="entry name" value="ABC_tran"/>
    <property type="match status" value="1"/>
</dbReference>
<dbReference type="InterPro" id="IPR017871">
    <property type="entry name" value="ABC_transporter-like_CS"/>
</dbReference>
<evidence type="ECO:0000259" key="11">
    <source>
        <dbReference type="PROSITE" id="PS50929"/>
    </source>
</evidence>
<dbReference type="FunFam" id="3.40.50.300:FF:000221">
    <property type="entry name" value="Multidrug ABC transporter ATP-binding protein"/>
    <property type="match status" value="1"/>
</dbReference>
<evidence type="ECO:0000256" key="4">
    <source>
        <dbReference type="ARBA" id="ARBA00022692"/>
    </source>
</evidence>
<feature type="transmembrane region" description="Helical" evidence="9">
    <location>
        <begin position="20"/>
        <end position="40"/>
    </location>
</feature>
<dbReference type="Gene3D" id="3.40.50.300">
    <property type="entry name" value="P-loop containing nucleotide triphosphate hydrolases"/>
    <property type="match status" value="1"/>
</dbReference>
<feature type="transmembrane region" description="Helical" evidence="9">
    <location>
        <begin position="161"/>
        <end position="179"/>
    </location>
</feature>
<dbReference type="Pfam" id="PF00664">
    <property type="entry name" value="ABC_membrane"/>
    <property type="match status" value="1"/>
</dbReference>
<dbReference type="SMART" id="SM00382">
    <property type="entry name" value="AAA"/>
    <property type="match status" value="1"/>
</dbReference>
<evidence type="ECO:0000256" key="1">
    <source>
        <dbReference type="ARBA" id="ARBA00004651"/>
    </source>
</evidence>
<dbReference type="STRING" id="576118.SAMN05216216_101269"/>
<gene>
    <name evidence="12" type="ORF">SAMN05216216_101269</name>
</gene>
<accession>A0A1G9AH85</accession>
<keyword evidence="7 9" id="KW-1133">Transmembrane helix</keyword>
<dbReference type="OrthoDB" id="9770415at2"/>
<dbReference type="EMBL" id="FNFY01000001">
    <property type="protein sequence ID" value="SDK26707.1"/>
    <property type="molecule type" value="Genomic_DNA"/>
</dbReference>
<dbReference type="InterPro" id="IPR036640">
    <property type="entry name" value="ABC1_TM_sf"/>
</dbReference>